<gene>
    <name evidence="1" type="ORF">HA332_05325</name>
</gene>
<evidence type="ECO:0000313" key="1">
    <source>
        <dbReference type="EMBL" id="HII73799.1"/>
    </source>
</evidence>
<dbReference type="Proteomes" id="UP000646844">
    <property type="component" value="Unassembled WGS sequence"/>
</dbReference>
<evidence type="ECO:0000313" key="2">
    <source>
        <dbReference type="Proteomes" id="UP000646844"/>
    </source>
</evidence>
<accession>A0A832TP14</accession>
<comment type="caution">
    <text evidence="1">The sequence shown here is derived from an EMBL/GenBank/DDBJ whole genome shotgun (WGS) entry which is preliminary data.</text>
</comment>
<organism evidence="1 2">
    <name type="scientific">Sulfurisphaera tokodaii</name>
    <dbReference type="NCBI Taxonomy" id="111955"/>
    <lineage>
        <taxon>Archaea</taxon>
        <taxon>Thermoproteota</taxon>
        <taxon>Thermoprotei</taxon>
        <taxon>Sulfolobales</taxon>
        <taxon>Sulfolobaceae</taxon>
        <taxon>Sulfurisphaera</taxon>
    </lineage>
</organism>
<sequence length="401" mass="47077">MNKRDIQLLQKVGHYYLQYKGILDVEKLLLTLEGTQEIQIGDYTLSYIYYYMMYLITKDAVRAAEKARQSRLTYREFAVEYSEDLYGELHVDLTIPVYSTGLVAYHTFTEGYNAPEYAVLGYLLRKIYSTIKEKKEKITISPPPLRFFNFIENFNKEFSKLEEVKEEFPEGYFKPPSYTDPDWLIMAYKSYFLAEKLEKIKVGLKKRGEEINKDLIKFIMWKLYELYTFYLVAKYLESKGYEIKKEGDEYVAIKGDKVLRLMFNAPLPYSSLIKVDDEISADKYRGRPDITVVQGKPIIFECKYSTRVSYITMGRFKIMAYTYEYDPLTAILVYPGLEEGGNDVDSEDGATRRLDRIAKSKDGLLDFEYNNHVLYMMIADPLVKDDKENIDRIDKILGKYL</sequence>
<dbReference type="RefSeq" id="WP_010979167.1">
    <property type="nucleotide sequence ID" value="NZ_BAABQO010000030.1"/>
</dbReference>
<dbReference type="GeneID" id="1459140"/>
<name>A0A832TP14_9CREN</name>
<reference evidence="1" key="1">
    <citation type="journal article" date="2020" name="bioRxiv">
        <title>A rank-normalized archaeal taxonomy based on genome phylogeny resolves widespread incomplete and uneven classifications.</title>
        <authorList>
            <person name="Rinke C."/>
            <person name="Chuvochina M."/>
            <person name="Mussig A.J."/>
            <person name="Chaumeil P.-A."/>
            <person name="Waite D.W."/>
            <person name="Whitman W.B."/>
            <person name="Parks D.H."/>
            <person name="Hugenholtz P."/>
        </authorList>
    </citation>
    <scope>NUCLEOTIDE SEQUENCE</scope>
    <source>
        <strain evidence="1">UBA8838</strain>
    </source>
</reference>
<protein>
    <submittedName>
        <fullName evidence="1">Uncharacterized protein</fullName>
    </submittedName>
</protein>
<dbReference type="OMA" id="ECKYSDR"/>
<dbReference type="EMBL" id="DUJO01000021">
    <property type="protein sequence ID" value="HII73799.1"/>
    <property type="molecule type" value="Genomic_DNA"/>
</dbReference>
<dbReference type="AlphaFoldDB" id="A0A832TP14"/>
<proteinExistence type="predicted"/>